<dbReference type="InterPro" id="IPR002129">
    <property type="entry name" value="PyrdxlP-dep_de-COase"/>
</dbReference>
<dbReference type="GO" id="GO:0005737">
    <property type="term" value="C:cytoplasm"/>
    <property type="evidence" value="ECO:0007669"/>
    <property type="project" value="TreeGrafter"/>
</dbReference>
<evidence type="ECO:0000313" key="10">
    <source>
        <dbReference type="Proteomes" id="UP000016924"/>
    </source>
</evidence>
<protein>
    <recommendedName>
        <fullName evidence="11">Glutamate decarboxylase</fullName>
    </recommendedName>
</protein>
<dbReference type="HOGENOM" id="CLU_011856_0_0_1"/>
<keyword evidence="10" id="KW-1185">Reference proteome</keyword>
<keyword evidence="4 6" id="KW-0663">Pyridoxal phosphate</keyword>
<evidence type="ECO:0000256" key="3">
    <source>
        <dbReference type="ARBA" id="ARBA00022793"/>
    </source>
</evidence>
<dbReference type="Gene3D" id="3.90.1150.170">
    <property type="match status" value="1"/>
</dbReference>
<evidence type="ECO:0000256" key="5">
    <source>
        <dbReference type="ARBA" id="ARBA00023239"/>
    </source>
</evidence>
<evidence type="ECO:0000256" key="2">
    <source>
        <dbReference type="ARBA" id="ARBA00009533"/>
    </source>
</evidence>
<dbReference type="Gene3D" id="3.40.640.10">
    <property type="entry name" value="Type I PLP-dependent aspartate aminotransferase-like (Major domain)"/>
    <property type="match status" value="1"/>
</dbReference>
<comment type="cofactor">
    <cofactor evidence="1 6 7">
        <name>pyridoxal 5'-phosphate</name>
        <dbReference type="ChEBI" id="CHEBI:597326"/>
    </cofactor>
</comment>
<dbReference type="OMA" id="RHATYHA"/>
<dbReference type="OrthoDB" id="392571at2759"/>
<evidence type="ECO:0000256" key="8">
    <source>
        <dbReference type="SAM" id="MobiDB-lite"/>
    </source>
</evidence>
<evidence type="ECO:0008006" key="11">
    <source>
        <dbReference type="Google" id="ProtNLM"/>
    </source>
</evidence>
<dbReference type="SUPFAM" id="SSF53383">
    <property type="entry name" value="PLP-dependent transferases"/>
    <property type="match status" value="1"/>
</dbReference>
<dbReference type="RefSeq" id="XP_007782308.1">
    <property type="nucleotide sequence ID" value="XM_007784118.1"/>
</dbReference>
<name>R7YZ93_CONA1</name>
<dbReference type="InterPro" id="IPR015421">
    <property type="entry name" value="PyrdxlP-dep_Trfase_major"/>
</dbReference>
<evidence type="ECO:0000313" key="9">
    <source>
        <dbReference type="EMBL" id="EON66991.1"/>
    </source>
</evidence>
<evidence type="ECO:0000256" key="7">
    <source>
        <dbReference type="RuleBase" id="RU000382"/>
    </source>
</evidence>
<dbReference type="STRING" id="1168221.R7YZ93"/>
<organism evidence="9 10">
    <name type="scientific">Coniosporium apollinis (strain CBS 100218)</name>
    <name type="common">Rock-inhabiting black yeast</name>
    <dbReference type="NCBI Taxonomy" id="1168221"/>
    <lineage>
        <taxon>Eukaryota</taxon>
        <taxon>Fungi</taxon>
        <taxon>Dikarya</taxon>
        <taxon>Ascomycota</taxon>
        <taxon>Pezizomycotina</taxon>
        <taxon>Dothideomycetes</taxon>
        <taxon>Dothideomycetes incertae sedis</taxon>
        <taxon>Coniosporium</taxon>
    </lineage>
</organism>
<dbReference type="PANTHER" id="PTHR45677:SF8">
    <property type="entry name" value="CYSTEINE SULFINIC ACID DECARBOXYLASE"/>
    <property type="match status" value="1"/>
</dbReference>
<dbReference type="GO" id="GO:0019752">
    <property type="term" value="P:carboxylic acid metabolic process"/>
    <property type="evidence" value="ECO:0007669"/>
    <property type="project" value="InterPro"/>
</dbReference>
<gene>
    <name evidence="9" type="ORF">W97_06107</name>
</gene>
<evidence type="ECO:0000256" key="1">
    <source>
        <dbReference type="ARBA" id="ARBA00001933"/>
    </source>
</evidence>
<dbReference type="PANTHER" id="PTHR45677">
    <property type="entry name" value="GLUTAMATE DECARBOXYLASE-RELATED"/>
    <property type="match status" value="1"/>
</dbReference>
<comment type="similarity">
    <text evidence="2 7">Belongs to the group II decarboxylase family.</text>
</comment>
<dbReference type="Pfam" id="PF00282">
    <property type="entry name" value="Pyridoxal_deC"/>
    <property type="match status" value="1"/>
</dbReference>
<reference evidence="10" key="1">
    <citation type="submission" date="2012-06" db="EMBL/GenBank/DDBJ databases">
        <title>The genome sequence of Coniosporium apollinis CBS 100218.</title>
        <authorList>
            <consortium name="The Broad Institute Genome Sequencing Platform"/>
            <person name="Cuomo C."/>
            <person name="Gorbushina A."/>
            <person name="Noack S."/>
            <person name="Walker B."/>
            <person name="Young S.K."/>
            <person name="Zeng Q."/>
            <person name="Gargeya S."/>
            <person name="Fitzgerald M."/>
            <person name="Haas B."/>
            <person name="Abouelleil A."/>
            <person name="Alvarado L."/>
            <person name="Arachchi H.M."/>
            <person name="Berlin A.M."/>
            <person name="Chapman S.B."/>
            <person name="Goldberg J."/>
            <person name="Griggs A."/>
            <person name="Gujja S."/>
            <person name="Hansen M."/>
            <person name="Howarth C."/>
            <person name="Imamovic A."/>
            <person name="Larimer J."/>
            <person name="McCowan C."/>
            <person name="Montmayeur A."/>
            <person name="Murphy C."/>
            <person name="Neiman D."/>
            <person name="Pearson M."/>
            <person name="Priest M."/>
            <person name="Roberts A."/>
            <person name="Saif S."/>
            <person name="Shea T."/>
            <person name="Sisk P."/>
            <person name="Sykes S."/>
            <person name="Wortman J."/>
            <person name="Nusbaum C."/>
            <person name="Birren B."/>
        </authorList>
    </citation>
    <scope>NUCLEOTIDE SEQUENCE [LARGE SCALE GENOMIC DNA]</scope>
    <source>
        <strain evidence="10">CBS 100218</strain>
    </source>
</reference>
<dbReference type="AlphaFoldDB" id="R7YZ93"/>
<proteinExistence type="inferred from homology"/>
<dbReference type="InterPro" id="IPR015424">
    <property type="entry name" value="PyrdxlP-dep_Trfase"/>
</dbReference>
<evidence type="ECO:0000256" key="6">
    <source>
        <dbReference type="PIRSR" id="PIRSR602129-50"/>
    </source>
</evidence>
<keyword evidence="3" id="KW-0210">Decarboxylase</keyword>
<feature type="modified residue" description="N6-(pyridoxal phosphate)lysine" evidence="6">
    <location>
        <position position="330"/>
    </location>
</feature>
<feature type="region of interest" description="Disordered" evidence="8">
    <location>
        <begin position="1"/>
        <end position="21"/>
    </location>
</feature>
<dbReference type="EMBL" id="JH767584">
    <property type="protein sequence ID" value="EON66991.1"/>
    <property type="molecule type" value="Genomic_DNA"/>
</dbReference>
<accession>R7YZ93</accession>
<dbReference type="GeneID" id="19903418"/>
<sequence>MASNSLPNRSGNPSDPPLSRADDVSELLDAIKELIVPFIRAADEDAAALQTGHGLVVKGGGPRTALVEYHPPHKLGPLLDLNLSDEGKGKEGLLEIIQKILQFSVNTWTQGFMDKLYSSTDAVGLASELLLAALNTNVHVYQVSPALTLIEKHTTRALASLYGFHGPHAGGISQPGGSASNSTAIVIARNTLYPETKHDGLGGRRFVLFTSAHGHYSVEKAAQMFGFGASAVKAVAVDAAGRMDASALEAAVKKAKRDGETPFFVNATAGTTVLGSFDPIDALADVCRDHNLWLHVDGSWGGPVVFNKELRRERLKGVQRADSVAVTPHKMLGVPMTCSFLLGADIRKFWRATTLPAGYLFHNVEDSEQDLPGVDGDSNGAHGSGSVKEVFDLADLTPQCGRRGDALKFFLSWTFHGSDGYSDMLDRAFASASYLFGLLDSHEDFVLVSKAPLPCCQVCFYYAPDGKLDERDAENSRRTQEIARRLVRRGFMVDYAPGERGKFFRVVVNRETRRGTLEGLVKAIEAVGGEVVGKA</sequence>
<dbReference type="GO" id="GO:0016831">
    <property type="term" value="F:carboxy-lyase activity"/>
    <property type="evidence" value="ECO:0007669"/>
    <property type="project" value="UniProtKB-KW"/>
</dbReference>
<feature type="compositionally biased region" description="Polar residues" evidence="8">
    <location>
        <begin position="1"/>
        <end position="13"/>
    </location>
</feature>
<dbReference type="GO" id="GO:0030170">
    <property type="term" value="F:pyridoxal phosphate binding"/>
    <property type="evidence" value="ECO:0007669"/>
    <property type="project" value="InterPro"/>
</dbReference>
<evidence type="ECO:0000256" key="4">
    <source>
        <dbReference type="ARBA" id="ARBA00022898"/>
    </source>
</evidence>
<dbReference type="eggNOG" id="KOG0629">
    <property type="taxonomic scope" value="Eukaryota"/>
</dbReference>
<keyword evidence="5 7" id="KW-0456">Lyase</keyword>
<dbReference type="Proteomes" id="UP000016924">
    <property type="component" value="Unassembled WGS sequence"/>
</dbReference>